<dbReference type="OrthoDB" id="6984178at2"/>
<dbReference type="EMBL" id="FNBM01000001">
    <property type="protein sequence ID" value="SDF05664.1"/>
    <property type="molecule type" value="Genomic_DNA"/>
</dbReference>
<name>A0A1G7HZW4_9GAMM</name>
<dbReference type="RefSeq" id="WP_143024574.1">
    <property type="nucleotide sequence ID" value="NZ_FNBM01000001.1"/>
</dbReference>
<protein>
    <submittedName>
        <fullName evidence="1">Uncharacterized protein</fullName>
    </submittedName>
</protein>
<sequence length="163" mass="17839">MGLQAALVRDGLRLGLCEVRDVVQWADHQLARLENPPYELIELSLLGSSVHDAESKLRELSESISVAETLPVLLSAANKRLQTETEFGPRLAEALYQIYIQNSAILSESFSMCGYFDDAYSLASSGTFGTLGGVYRELLEFTAGFKSSSNKWFESFASLTGTG</sequence>
<organism evidence="1 2">
    <name type="scientific">Phytopseudomonas seleniipraecipitans</name>
    <dbReference type="NCBI Taxonomy" id="640205"/>
    <lineage>
        <taxon>Bacteria</taxon>
        <taxon>Pseudomonadati</taxon>
        <taxon>Pseudomonadota</taxon>
        <taxon>Gammaproteobacteria</taxon>
        <taxon>Pseudomonadales</taxon>
        <taxon>Pseudomonadaceae</taxon>
        <taxon>Phytopseudomonas</taxon>
    </lineage>
</organism>
<reference evidence="1 2" key="1">
    <citation type="submission" date="2016-10" db="EMBL/GenBank/DDBJ databases">
        <authorList>
            <person name="de Groot N.N."/>
        </authorList>
    </citation>
    <scope>NUCLEOTIDE SEQUENCE [LARGE SCALE GENOMIC DNA]</scope>
    <source>
        <strain evidence="1 2">LMG 25475</strain>
    </source>
</reference>
<evidence type="ECO:0000313" key="1">
    <source>
        <dbReference type="EMBL" id="SDF05664.1"/>
    </source>
</evidence>
<gene>
    <name evidence="1" type="ORF">SAMN05216381_0839</name>
</gene>
<dbReference type="STRING" id="640205.SAMN05216381_0839"/>
<accession>A0A1G7HZW4</accession>
<dbReference type="AlphaFoldDB" id="A0A1G7HZW4"/>
<proteinExistence type="predicted"/>
<evidence type="ECO:0000313" key="2">
    <source>
        <dbReference type="Proteomes" id="UP000243378"/>
    </source>
</evidence>
<dbReference type="Proteomes" id="UP000243378">
    <property type="component" value="Unassembled WGS sequence"/>
</dbReference>